<dbReference type="EMBL" id="FWFY01000012">
    <property type="protein sequence ID" value="SLN65463.1"/>
    <property type="molecule type" value="Genomic_DNA"/>
</dbReference>
<dbReference type="Gene3D" id="3.30.565.10">
    <property type="entry name" value="Histidine kinase-like ATPase, C-terminal domain"/>
    <property type="match status" value="1"/>
</dbReference>
<dbReference type="Pfam" id="PF17202">
    <property type="entry name" value="sCache_3_3"/>
    <property type="match status" value="1"/>
</dbReference>
<dbReference type="SUPFAM" id="SSF158472">
    <property type="entry name" value="HAMP domain-like"/>
    <property type="match status" value="1"/>
</dbReference>
<evidence type="ECO:0000256" key="12">
    <source>
        <dbReference type="SAM" id="Phobius"/>
    </source>
</evidence>
<dbReference type="InterPro" id="IPR004358">
    <property type="entry name" value="Sig_transdc_His_kin-like_C"/>
</dbReference>
<reference evidence="15 18" key="2">
    <citation type="submission" date="2018-03" db="EMBL/GenBank/DDBJ databases">
        <title>Genomic Encyclopedia of Archaeal and Bacterial Type Strains, Phase II (KMG-II): from individual species to whole genera.</title>
        <authorList>
            <person name="Goeker M."/>
        </authorList>
    </citation>
    <scope>NUCLEOTIDE SEQUENCE [LARGE SCALE GENOMIC DNA]</scope>
    <source>
        <strain evidence="15 18">DSM 29956</strain>
    </source>
</reference>
<dbReference type="InterPro" id="IPR036890">
    <property type="entry name" value="HATPase_C_sf"/>
</dbReference>
<evidence type="ECO:0000256" key="10">
    <source>
        <dbReference type="ARBA" id="ARBA00023136"/>
    </source>
</evidence>
<evidence type="ECO:0000256" key="2">
    <source>
        <dbReference type="ARBA" id="ARBA00004651"/>
    </source>
</evidence>
<dbReference type="RefSeq" id="WP_085897531.1">
    <property type="nucleotide sequence ID" value="NZ_FWFY01000012.1"/>
</dbReference>
<keyword evidence="10 12" id="KW-0472">Membrane</keyword>
<keyword evidence="9 12" id="KW-1133">Transmembrane helix</keyword>
<dbReference type="PROSITE" id="PS50885">
    <property type="entry name" value="HAMP"/>
    <property type="match status" value="1"/>
</dbReference>
<dbReference type="SMART" id="SM00387">
    <property type="entry name" value="HATPase_c"/>
    <property type="match status" value="1"/>
</dbReference>
<evidence type="ECO:0000256" key="1">
    <source>
        <dbReference type="ARBA" id="ARBA00000085"/>
    </source>
</evidence>
<dbReference type="CDD" id="cd06225">
    <property type="entry name" value="HAMP"/>
    <property type="match status" value="1"/>
</dbReference>
<evidence type="ECO:0000256" key="6">
    <source>
        <dbReference type="ARBA" id="ARBA00022679"/>
    </source>
</evidence>
<feature type="coiled-coil region" evidence="11">
    <location>
        <begin position="397"/>
        <end position="445"/>
    </location>
</feature>
<dbReference type="Proteomes" id="UP000240624">
    <property type="component" value="Unassembled WGS sequence"/>
</dbReference>
<feature type="domain" description="HAMP" evidence="14">
    <location>
        <begin position="353"/>
        <end position="405"/>
    </location>
</feature>
<comment type="subcellular location">
    <subcellularLocation>
        <location evidence="2">Cell membrane</location>
        <topology evidence="2">Multi-pass membrane protein</topology>
    </subcellularLocation>
</comment>
<proteinExistence type="predicted"/>
<dbReference type="SUPFAM" id="SSF103190">
    <property type="entry name" value="Sensory domain-like"/>
    <property type="match status" value="1"/>
</dbReference>
<evidence type="ECO:0000259" key="14">
    <source>
        <dbReference type="PROSITE" id="PS50885"/>
    </source>
</evidence>
<evidence type="ECO:0000256" key="9">
    <source>
        <dbReference type="ARBA" id="ARBA00022989"/>
    </source>
</evidence>
<dbReference type="Pfam" id="PF00672">
    <property type="entry name" value="HAMP"/>
    <property type="match status" value="1"/>
</dbReference>
<evidence type="ECO:0000256" key="8">
    <source>
        <dbReference type="ARBA" id="ARBA00022777"/>
    </source>
</evidence>
<protein>
    <recommendedName>
        <fullName evidence="3">histidine kinase</fullName>
        <ecNumber evidence="3">2.7.13.3</ecNumber>
    </recommendedName>
</protein>
<evidence type="ECO:0000259" key="13">
    <source>
        <dbReference type="PROSITE" id="PS50109"/>
    </source>
</evidence>
<dbReference type="SUPFAM" id="SSF55874">
    <property type="entry name" value="ATPase domain of HSP90 chaperone/DNA topoisomerase II/histidine kinase"/>
    <property type="match status" value="1"/>
</dbReference>
<dbReference type="Gene3D" id="6.10.340.10">
    <property type="match status" value="1"/>
</dbReference>
<dbReference type="InterPro" id="IPR005467">
    <property type="entry name" value="His_kinase_dom"/>
</dbReference>
<keyword evidence="4" id="KW-1003">Cell membrane</keyword>
<comment type="catalytic activity">
    <reaction evidence="1">
        <text>ATP + protein L-histidine = ADP + protein N-phospho-L-histidine.</text>
        <dbReference type="EC" id="2.7.13.3"/>
    </reaction>
</comment>
<dbReference type="SMART" id="SM00388">
    <property type="entry name" value="HisKA"/>
    <property type="match status" value="1"/>
</dbReference>
<dbReference type="Pfam" id="PF02518">
    <property type="entry name" value="HATPase_c"/>
    <property type="match status" value="1"/>
</dbReference>
<dbReference type="PANTHER" id="PTHR43065">
    <property type="entry name" value="SENSOR HISTIDINE KINASE"/>
    <property type="match status" value="1"/>
</dbReference>
<dbReference type="EC" id="2.7.13.3" evidence="3"/>
<feature type="transmembrane region" description="Helical" evidence="12">
    <location>
        <begin position="21"/>
        <end position="46"/>
    </location>
</feature>
<dbReference type="PRINTS" id="PR00344">
    <property type="entry name" value="BCTRLSENSOR"/>
</dbReference>
<organism evidence="16 17">
    <name type="scientific">Limimaricola soesokkakensis</name>
    <dbReference type="NCBI Taxonomy" id="1343159"/>
    <lineage>
        <taxon>Bacteria</taxon>
        <taxon>Pseudomonadati</taxon>
        <taxon>Pseudomonadota</taxon>
        <taxon>Alphaproteobacteria</taxon>
        <taxon>Rhodobacterales</taxon>
        <taxon>Paracoccaceae</taxon>
        <taxon>Limimaricola</taxon>
    </lineage>
</organism>
<dbReference type="CDD" id="cd00082">
    <property type="entry name" value="HisKA"/>
    <property type="match status" value="1"/>
</dbReference>
<evidence type="ECO:0000256" key="11">
    <source>
        <dbReference type="SAM" id="Coils"/>
    </source>
</evidence>
<dbReference type="PROSITE" id="PS50109">
    <property type="entry name" value="HIS_KIN"/>
    <property type="match status" value="1"/>
</dbReference>
<keyword evidence="7 12" id="KW-0812">Transmembrane</keyword>
<feature type="domain" description="Histidine kinase" evidence="13">
    <location>
        <begin position="454"/>
        <end position="669"/>
    </location>
</feature>
<dbReference type="Proteomes" id="UP000193495">
    <property type="component" value="Unassembled WGS sequence"/>
</dbReference>
<evidence type="ECO:0000313" key="18">
    <source>
        <dbReference type="Proteomes" id="UP000240624"/>
    </source>
</evidence>
<feature type="transmembrane region" description="Helical" evidence="12">
    <location>
        <begin position="330"/>
        <end position="352"/>
    </location>
</feature>
<dbReference type="InterPro" id="IPR003660">
    <property type="entry name" value="HAMP_dom"/>
</dbReference>
<dbReference type="InterPro" id="IPR036097">
    <property type="entry name" value="HisK_dim/P_sf"/>
</dbReference>
<evidence type="ECO:0000256" key="4">
    <source>
        <dbReference type="ARBA" id="ARBA00022475"/>
    </source>
</evidence>
<dbReference type="SMART" id="SM00304">
    <property type="entry name" value="HAMP"/>
    <property type="match status" value="1"/>
</dbReference>
<dbReference type="OrthoDB" id="7568856at2"/>
<accession>A0A1X7A0Y9</accession>
<dbReference type="Pfam" id="PF00512">
    <property type="entry name" value="HisKA"/>
    <property type="match status" value="1"/>
</dbReference>
<keyword evidence="18" id="KW-1185">Reference proteome</keyword>
<dbReference type="SUPFAM" id="SSF47384">
    <property type="entry name" value="Homodimeric domain of signal transducing histidine kinase"/>
    <property type="match status" value="1"/>
</dbReference>
<dbReference type="InterPro" id="IPR029151">
    <property type="entry name" value="Sensor-like_sf"/>
</dbReference>
<evidence type="ECO:0000313" key="17">
    <source>
        <dbReference type="Proteomes" id="UP000193495"/>
    </source>
</evidence>
<evidence type="ECO:0000256" key="3">
    <source>
        <dbReference type="ARBA" id="ARBA00012438"/>
    </source>
</evidence>
<dbReference type="GO" id="GO:0000155">
    <property type="term" value="F:phosphorelay sensor kinase activity"/>
    <property type="evidence" value="ECO:0007669"/>
    <property type="project" value="InterPro"/>
</dbReference>
<gene>
    <name evidence="16" type="primary">kinA</name>
    <name evidence="15" type="ORF">CLV79_11222</name>
    <name evidence="16" type="ORF">LOS8367_03219</name>
</gene>
<evidence type="ECO:0000313" key="15">
    <source>
        <dbReference type="EMBL" id="PSK82506.1"/>
    </source>
</evidence>
<sequence>MRRLGAVTLRPFGLFARSVRARLLAIALLPVLVLLPLFIGVIVLRWSDRLDELLIVKVNSDLTIADQYLGRLLENAAERLDALGASTEFAAAIARDPSAQGFLAGRRDALGFDFLFLARPGGISRFDAILSAEDWPVIASALEGRAMSAVDLFAPATLAALSPDLAARAAIPLVPTAAARPTERDREDRGMMIHAAAPVTLAGGGRAALVGGVLLNRNLGFIDTINDLVYRDRSLPEGSRGTATLFLGDVRVSTNVRLFENVRALGTRVSEAVSERVLERGETWLDRAFVVNDWYVSAYEPIRDSHGDAVGMLYVGFLEAPFSAARANSLLWVALSLLAVLAITVPLFLRWAGRIFLPLERMTQTMARVEAGDLRARIHLQGPDEIGQVAGHLDTLLDQVQERDARLRDWAAELEREVEARTRDLREAKDRLEQATRQLVLSEKLAAVGEITASVAHEINNPVAVIQGNLDVARETLPPEVARDVKTEFDLIDAQVHRISAMVSKLLQFARPGDYAPSGETLEAGEAVRDALALARHQSGEGNLKIETDLSPGARVAMDRGELTQVLINLVVNAAHAMPDGGTLRIASREARHEGRDWVEIEVADTGPGIAPEVLARIFDPFFTTKRSRGTGLGLSISQTLVTQAGGTILAASEPGQGSRFTIRLPAAGPATGTG</sequence>
<dbReference type="InterPro" id="IPR033463">
    <property type="entry name" value="sCache_3"/>
</dbReference>
<keyword evidence="6 16" id="KW-0808">Transferase</keyword>
<evidence type="ECO:0000256" key="5">
    <source>
        <dbReference type="ARBA" id="ARBA00022553"/>
    </source>
</evidence>
<dbReference type="AlphaFoldDB" id="A0A1X7A0Y9"/>
<name>A0A1X7A0Y9_9RHOB</name>
<dbReference type="PANTHER" id="PTHR43065:SF22">
    <property type="entry name" value="HISTIDINE KINASE"/>
    <property type="match status" value="1"/>
</dbReference>
<dbReference type="InterPro" id="IPR003661">
    <property type="entry name" value="HisK_dim/P_dom"/>
</dbReference>
<evidence type="ECO:0000313" key="16">
    <source>
        <dbReference type="EMBL" id="SLN65463.1"/>
    </source>
</evidence>
<dbReference type="GO" id="GO:0005886">
    <property type="term" value="C:plasma membrane"/>
    <property type="evidence" value="ECO:0007669"/>
    <property type="project" value="UniProtKB-SubCell"/>
</dbReference>
<keyword evidence="11" id="KW-0175">Coiled coil</keyword>
<reference evidence="16 17" key="1">
    <citation type="submission" date="2017-03" db="EMBL/GenBank/DDBJ databases">
        <authorList>
            <person name="Afonso C.L."/>
            <person name="Miller P.J."/>
            <person name="Scott M.A."/>
            <person name="Spackman E."/>
            <person name="Goraichik I."/>
            <person name="Dimitrov K.M."/>
            <person name="Suarez D.L."/>
            <person name="Swayne D.E."/>
        </authorList>
    </citation>
    <scope>NUCLEOTIDE SEQUENCE [LARGE SCALE GENOMIC DNA]</scope>
    <source>
        <strain evidence="16 17">CECT 8367</strain>
    </source>
</reference>
<keyword evidence="8 16" id="KW-0418">Kinase</keyword>
<evidence type="ECO:0000256" key="7">
    <source>
        <dbReference type="ARBA" id="ARBA00022692"/>
    </source>
</evidence>
<dbReference type="EMBL" id="PYGB01000012">
    <property type="protein sequence ID" value="PSK82506.1"/>
    <property type="molecule type" value="Genomic_DNA"/>
</dbReference>
<keyword evidence="5" id="KW-0597">Phosphoprotein</keyword>
<dbReference type="Gene3D" id="1.10.287.130">
    <property type="match status" value="1"/>
</dbReference>
<dbReference type="InterPro" id="IPR003594">
    <property type="entry name" value="HATPase_dom"/>
</dbReference>